<organism evidence="1 2">
    <name type="scientific">Lyngbya aestuarii BL J</name>
    <dbReference type="NCBI Taxonomy" id="1348334"/>
    <lineage>
        <taxon>Bacteria</taxon>
        <taxon>Bacillati</taxon>
        <taxon>Cyanobacteriota</taxon>
        <taxon>Cyanophyceae</taxon>
        <taxon>Oscillatoriophycideae</taxon>
        <taxon>Oscillatoriales</taxon>
        <taxon>Microcoleaceae</taxon>
        <taxon>Lyngbya</taxon>
    </lineage>
</organism>
<dbReference type="EMBL" id="AUZM01000043">
    <property type="protein sequence ID" value="ERT06045.1"/>
    <property type="molecule type" value="Genomic_DNA"/>
</dbReference>
<keyword evidence="2" id="KW-1185">Reference proteome</keyword>
<evidence type="ECO:0000313" key="1">
    <source>
        <dbReference type="EMBL" id="ERT06045.1"/>
    </source>
</evidence>
<gene>
    <name evidence="1" type="ORF">M595_3998</name>
</gene>
<sequence>MSWSFTSTDIEISERFLDLTNGHSSGQTPNPEGGVICDFVVFLLD</sequence>
<protein>
    <submittedName>
        <fullName evidence="1">Uncharacterized protein</fullName>
    </submittedName>
</protein>
<dbReference type="Proteomes" id="UP000017127">
    <property type="component" value="Unassembled WGS sequence"/>
</dbReference>
<comment type="caution">
    <text evidence="1">The sequence shown here is derived from an EMBL/GenBank/DDBJ whole genome shotgun (WGS) entry which is preliminary data.</text>
</comment>
<dbReference type="AlphaFoldDB" id="U7QG38"/>
<accession>U7QG38</accession>
<proteinExistence type="predicted"/>
<reference evidence="1 2" key="1">
    <citation type="journal article" date="2013" name="Front. Microbiol.">
        <title>Comparative genomic analyses of the cyanobacterium, Lyngbya aestuarii BL J, a powerful hydrogen producer.</title>
        <authorList>
            <person name="Kothari A."/>
            <person name="Vaughn M."/>
            <person name="Garcia-Pichel F."/>
        </authorList>
    </citation>
    <scope>NUCLEOTIDE SEQUENCE [LARGE SCALE GENOMIC DNA]</scope>
    <source>
        <strain evidence="1 2">BL J</strain>
    </source>
</reference>
<name>U7QG38_9CYAN</name>
<evidence type="ECO:0000313" key="2">
    <source>
        <dbReference type="Proteomes" id="UP000017127"/>
    </source>
</evidence>